<dbReference type="InterPro" id="IPR000241">
    <property type="entry name" value="RlmKL-like_Mtase"/>
</dbReference>
<keyword evidence="1" id="KW-0963">Cytoplasm</keyword>
<keyword evidence="6" id="KW-0694">RNA-binding</keyword>
<dbReference type="AlphaFoldDB" id="A0A518K6D4"/>
<evidence type="ECO:0000256" key="2">
    <source>
        <dbReference type="ARBA" id="ARBA00022552"/>
    </source>
</evidence>
<dbReference type="GO" id="GO:0008990">
    <property type="term" value="F:rRNA (guanine-N2-)-methyltransferase activity"/>
    <property type="evidence" value="ECO:0007669"/>
    <property type="project" value="InterPro"/>
</dbReference>
<feature type="compositionally biased region" description="Basic and acidic residues" evidence="7">
    <location>
        <begin position="371"/>
        <end position="395"/>
    </location>
</feature>
<dbReference type="PROSITE" id="PS51165">
    <property type="entry name" value="THUMP"/>
    <property type="match status" value="1"/>
</dbReference>
<dbReference type="CDD" id="cd02440">
    <property type="entry name" value="AdoMet_MTases"/>
    <property type="match status" value="1"/>
</dbReference>
<dbReference type="InterPro" id="IPR004114">
    <property type="entry name" value="THUMP_dom"/>
</dbReference>
<dbReference type="EMBL" id="CP036349">
    <property type="protein sequence ID" value="QDV73354.1"/>
    <property type="molecule type" value="Genomic_DNA"/>
</dbReference>
<dbReference type="PANTHER" id="PTHR47313">
    <property type="entry name" value="RIBOSOMAL RNA LARGE SUBUNIT METHYLTRANSFERASE K/L"/>
    <property type="match status" value="1"/>
</dbReference>
<dbReference type="KEGG" id="bmei:Spa11_15500"/>
<dbReference type="GO" id="GO:0003723">
    <property type="term" value="F:RNA binding"/>
    <property type="evidence" value="ECO:0007669"/>
    <property type="project" value="UniProtKB-UniRule"/>
</dbReference>
<evidence type="ECO:0000256" key="3">
    <source>
        <dbReference type="ARBA" id="ARBA00022603"/>
    </source>
</evidence>
<gene>
    <name evidence="9" type="primary">rlmL</name>
    <name evidence="9" type="ORF">Spa11_15500</name>
</gene>
<feature type="domain" description="THUMP" evidence="8">
    <location>
        <begin position="45"/>
        <end position="155"/>
    </location>
</feature>
<dbReference type="Pfam" id="PF10672">
    <property type="entry name" value="Methyltrans_SAM"/>
    <property type="match status" value="1"/>
</dbReference>
<organism evidence="9 10">
    <name type="scientific">Botrimarina mediterranea</name>
    <dbReference type="NCBI Taxonomy" id="2528022"/>
    <lineage>
        <taxon>Bacteria</taxon>
        <taxon>Pseudomonadati</taxon>
        <taxon>Planctomycetota</taxon>
        <taxon>Planctomycetia</taxon>
        <taxon>Pirellulales</taxon>
        <taxon>Lacipirellulaceae</taxon>
        <taxon>Botrimarina</taxon>
    </lineage>
</organism>
<dbReference type="SUPFAM" id="SSF53335">
    <property type="entry name" value="S-adenosyl-L-methionine-dependent methyltransferases"/>
    <property type="match status" value="2"/>
</dbReference>
<keyword evidence="4 9" id="KW-0808">Transferase</keyword>
<sequence length="749" mass="84392">MAEYDLIATAAFGLESEVRHELETLGYPARIASPGRVLFHGDEQAIIETNLWLRCAERILIRVAVGPANDFGLLFDLVRGAPWSDWIPADGQFPVRGRSYKSLLTSVPACQRIVKKAVVEQLRAGHGVEELPETSGDYAIEVAIANDEASLYLDTTGVGLHKRGYRPLVSEAPLRETIAAGMVRFSRWRPDRPFWDPFCGSGTIAIEAAMIGRDIAPGLRRTFACEAWPRIGGEGWRAAREAAERRVKPALEERLSATDISEDALKIARRSATAAGVADDIHFQIRDFADLSSKRDYGCLVTNPPYGERIGEAEEVRRLYRSMPTVLRRLKTWSHYLLAANPEFENLVGQGASKRRKLFNGRIECALYEFHGPRKPKDGGRPRRDERRGTGDEGKVAVSSDVATESDTPAEPSSLRPQASPPRPPQAFGGLRPEAERQATEFAARLGKRARHLRKWPTKRGITCYRLYDRDIPELPFAVDRYEDAVVVAEYERPHERTPAEHADWLDLMMKTIAKTLEVPRAEVFLRKRERQRGEAQYERVADEGAFRVVNEGGLRFRVNLSDYLDTGLFLDHRQTRGMVREAAAGKRVLNLFAYTGSFTIYAAAGGAVKTTTVDLSQTYLDWTAENLRLNGFEPGMTHYLARADSRAYVDSLPREPQFDLVVVDPPTFSNSKRLDDDWDVQRDGAPLLNAIRKRLTDGGLVYFSTNFRRFKLDESALTGYAVREISKQTVPEDFRNERIHRCWRLTAV</sequence>
<name>A0A518K6D4_9BACT</name>
<keyword evidence="3 9" id="KW-0489">Methyltransferase</keyword>
<keyword evidence="5" id="KW-0949">S-adenosyl-L-methionine</keyword>
<dbReference type="Proteomes" id="UP000316426">
    <property type="component" value="Chromosome"/>
</dbReference>
<dbReference type="Pfam" id="PF02926">
    <property type="entry name" value="THUMP"/>
    <property type="match status" value="1"/>
</dbReference>
<evidence type="ECO:0000256" key="1">
    <source>
        <dbReference type="ARBA" id="ARBA00022490"/>
    </source>
</evidence>
<evidence type="ECO:0000256" key="7">
    <source>
        <dbReference type="SAM" id="MobiDB-lite"/>
    </source>
</evidence>
<dbReference type="SMART" id="SM00981">
    <property type="entry name" value="THUMP"/>
    <property type="match status" value="1"/>
</dbReference>
<evidence type="ECO:0000259" key="8">
    <source>
        <dbReference type="PROSITE" id="PS51165"/>
    </source>
</evidence>
<dbReference type="InterPro" id="IPR053943">
    <property type="entry name" value="RlmKL-like_Mtase_CS"/>
</dbReference>
<dbReference type="PIRSF" id="PIRSF037618">
    <property type="entry name" value="RNA_Mtase_bacteria_prd"/>
    <property type="match status" value="1"/>
</dbReference>
<evidence type="ECO:0000256" key="4">
    <source>
        <dbReference type="ARBA" id="ARBA00022679"/>
    </source>
</evidence>
<dbReference type="InterPro" id="IPR019614">
    <property type="entry name" value="SAM-dep_methyl-trfase"/>
</dbReference>
<evidence type="ECO:0000256" key="6">
    <source>
        <dbReference type="PROSITE-ProRule" id="PRU00529"/>
    </source>
</evidence>
<proteinExistence type="predicted"/>
<evidence type="ECO:0000313" key="10">
    <source>
        <dbReference type="Proteomes" id="UP000316426"/>
    </source>
</evidence>
<accession>A0A518K6D4</accession>
<keyword evidence="2" id="KW-0698">rRNA processing</keyword>
<dbReference type="InterPro" id="IPR029063">
    <property type="entry name" value="SAM-dependent_MTases_sf"/>
</dbReference>
<dbReference type="InterPro" id="IPR054170">
    <property type="entry name" value="RlmL_1st"/>
</dbReference>
<dbReference type="Pfam" id="PF01170">
    <property type="entry name" value="UPF0020"/>
    <property type="match status" value="1"/>
</dbReference>
<dbReference type="GO" id="GO:0070043">
    <property type="term" value="F:rRNA (guanine-N7-)-methyltransferase activity"/>
    <property type="evidence" value="ECO:0007669"/>
    <property type="project" value="TreeGrafter"/>
</dbReference>
<evidence type="ECO:0000313" key="9">
    <source>
        <dbReference type="EMBL" id="QDV73354.1"/>
    </source>
</evidence>
<dbReference type="CDD" id="cd11715">
    <property type="entry name" value="THUMP_AdoMetMT"/>
    <property type="match status" value="1"/>
</dbReference>
<feature type="region of interest" description="Disordered" evidence="7">
    <location>
        <begin position="371"/>
        <end position="430"/>
    </location>
</feature>
<evidence type="ECO:0000256" key="5">
    <source>
        <dbReference type="ARBA" id="ARBA00022691"/>
    </source>
</evidence>
<dbReference type="Gene3D" id="3.30.2130.30">
    <property type="match status" value="1"/>
</dbReference>
<dbReference type="Gene3D" id="3.30.750.80">
    <property type="entry name" value="RNA methyltransferase domain (HRMD) like"/>
    <property type="match status" value="1"/>
</dbReference>
<dbReference type="NCBIfam" id="NF008748">
    <property type="entry name" value="PRK11783.1"/>
    <property type="match status" value="1"/>
</dbReference>
<dbReference type="GO" id="GO:0005737">
    <property type="term" value="C:cytoplasm"/>
    <property type="evidence" value="ECO:0007669"/>
    <property type="project" value="InterPro"/>
</dbReference>
<dbReference type="InterPro" id="IPR017244">
    <property type="entry name" value="23SrRNA_methyltr_KL"/>
</dbReference>
<protein>
    <submittedName>
        <fullName evidence="9">Ribosomal RNA large subunit methyltransferase K/L</fullName>
    </submittedName>
</protein>
<reference evidence="9 10" key="1">
    <citation type="submission" date="2019-02" db="EMBL/GenBank/DDBJ databases">
        <title>Deep-cultivation of Planctomycetes and their phenomic and genomic characterization uncovers novel biology.</title>
        <authorList>
            <person name="Wiegand S."/>
            <person name="Jogler M."/>
            <person name="Boedeker C."/>
            <person name="Pinto D."/>
            <person name="Vollmers J."/>
            <person name="Rivas-Marin E."/>
            <person name="Kohn T."/>
            <person name="Peeters S.H."/>
            <person name="Heuer A."/>
            <person name="Rast P."/>
            <person name="Oberbeckmann S."/>
            <person name="Bunk B."/>
            <person name="Jeske O."/>
            <person name="Meyerdierks A."/>
            <person name="Storesund J.E."/>
            <person name="Kallscheuer N."/>
            <person name="Luecker S."/>
            <person name="Lage O.M."/>
            <person name="Pohl T."/>
            <person name="Merkel B.J."/>
            <person name="Hornburger P."/>
            <person name="Mueller R.-W."/>
            <person name="Bruemmer F."/>
            <person name="Labrenz M."/>
            <person name="Spormann A.M."/>
            <person name="Op den Camp H."/>
            <person name="Overmann J."/>
            <person name="Amann R."/>
            <person name="Jetten M.S.M."/>
            <person name="Mascher T."/>
            <person name="Medema M.H."/>
            <person name="Devos D.P."/>
            <person name="Kaster A.-K."/>
            <person name="Ovreas L."/>
            <person name="Rohde M."/>
            <person name="Galperin M.Y."/>
            <person name="Jogler C."/>
        </authorList>
    </citation>
    <scope>NUCLEOTIDE SEQUENCE [LARGE SCALE GENOMIC DNA]</scope>
    <source>
        <strain evidence="9 10">Spa11</strain>
    </source>
</reference>
<keyword evidence="10" id="KW-1185">Reference proteome</keyword>
<dbReference type="RefSeq" id="WP_145110169.1">
    <property type="nucleotide sequence ID" value="NZ_CP036349.1"/>
</dbReference>
<dbReference type="PROSITE" id="PS01261">
    <property type="entry name" value="UPF0020"/>
    <property type="match status" value="1"/>
</dbReference>
<dbReference type="PANTHER" id="PTHR47313:SF1">
    <property type="entry name" value="RIBOSOMAL RNA LARGE SUBUNIT METHYLTRANSFERASE K_L"/>
    <property type="match status" value="1"/>
</dbReference>
<dbReference type="Pfam" id="PF22020">
    <property type="entry name" value="RlmL_1st"/>
    <property type="match status" value="1"/>
</dbReference>
<dbReference type="Gene3D" id="3.40.50.150">
    <property type="entry name" value="Vaccinia Virus protein VP39"/>
    <property type="match status" value="2"/>
</dbReference>